<reference evidence="3 4" key="1">
    <citation type="submission" date="2018-12" db="EMBL/GenBank/DDBJ databases">
        <title>Legionella sp,whole genome shotgun sequence.</title>
        <authorList>
            <person name="Wu H."/>
        </authorList>
    </citation>
    <scope>NUCLEOTIDE SEQUENCE [LARGE SCALE GENOMIC DNA]</scope>
    <source>
        <strain evidence="4">km714</strain>
    </source>
</reference>
<keyword evidence="2" id="KW-0456">Lyase</keyword>
<dbReference type="Gene3D" id="3.90.226.10">
    <property type="entry name" value="2-enoyl-CoA Hydratase, Chain A, domain 1"/>
    <property type="match status" value="1"/>
</dbReference>
<dbReference type="Proteomes" id="UP000288012">
    <property type="component" value="Unassembled WGS sequence"/>
</dbReference>
<evidence type="ECO:0000256" key="1">
    <source>
        <dbReference type="ARBA" id="ARBA00005254"/>
    </source>
</evidence>
<dbReference type="InterPro" id="IPR014748">
    <property type="entry name" value="Enoyl-CoA_hydra_C"/>
</dbReference>
<dbReference type="CDD" id="cd06558">
    <property type="entry name" value="crotonase-like"/>
    <property type="match status" value="1"/>
</dbReference>
<comment type="caution">
    <text evidence="3">The sequence shown here is derived from an EMBL/GenBank/DDBJ whole genome shotgun (WGS) entry which is preliminary data.</text>
</comment>
<gene>
    <name evidence="3" type="ORF">EKM59_10060</name>
</gene>
<dbReference type="GO" id="GO:0006635">
    <property type="term" value="P:fatty acid beta-oxidation"/>
    <property type="evidence" value="ECO:0007669"/>
    <property type="project" value="TreeGrafter"/>
</dbReference>
<dbReference type="FunFam" id="1.10.12.10:FF:000001">
    <property type="entry name" value="Probable enoyl-CoA hydratase, mitochondrial"/>
    <property type="match status" value="1"/>
</dbReference>
<dbReference type="PANTHER" id="PTHR11941:SF54">
    <property type="entry name" value="ENOYL-COA HYDRATASE, MITOCHONDRIAL"/>
    <property type="match status" value="1"/>
</dbReference>
<dbReference type="InterPro" id="IPR029045">
    <property type="entry name" value="ClpP/crotonase-like_dom_sf"/>
</dbReference>
<comment type="similarity">
    <text evidence="1">Belongs to the enoyl-CoA hydratase/isomerase family.</text>
</comment>
<proteinExistence type="inferred from homology"/>
<dbReference type="SUPFAM" id="SSF52096">
    <property type="entry name" value="ClpP/crotonase"/>
    <property type="match status" value="1"/>
</dbReference>
<dbReference type="Pfam" id="PF00378">
    <property type="entry name" value="ECH_1"/>
    <property type="match status" value="1"/>
</dbReference>
<dbReference type="PANTHER" id="PTHR11941">
    <property type="entry name" value="ENOYL-COA HYDRATASE-RELATED"/>
    <property type="match status" value="1"/>
</dbReference>
<name>A0A3S0V9L4_9GAMM</name>
<evidence type="ECO:0000313" key="3">
    <source>
        <dbReference type="EMBL" id="RUQ81607.1"/>
    </source>
</evidence>
<dbReference type="RefSeq" id="WP_126954757.1">
    <property type="nucleotide sequence ID" value="NZ_RZGR01000036.1"/>
</dbReference>
<dbReference type="FunFam" id="3.90.226.10:FF:000009">
    <property type="entry name" value="Carnitinyl-CoA dehydratase"/>
    <property type="match status" value="1"/>
</dbReference>
<dbReference type="InterPro" id="IPR001753">
    <property type="entry name" value="Enoyl-CoA_hydra/iso"/>
</dbReference>
<organism evidence="3 4">
    <name type="scientific">Legionella septentrionalis</name>
    <dbReference type="NCBI Taxonomy" id="2498109"/>
    <lineage>
        <taxon>Bacteria</taxon>
        <taxon>Pseudomonadati</taxon>
        <taxon>Pseudomonadota</taxon>
        <taxon>Gammaproteobacteria</taxon>
        <taxon>Legionellales</taxon>
        <taxon>Legionellaceae</taxon>
        <taxon>Legionella</taxon>
    </lineage>
</organism>
<sequence length="261" mass="27705">MTLVNLIEQELDNDGILTLTLNRPDKLNALSTEVLMKLGEAFSSAKANPMVKALLLTGKGKAFCAGADIARLAECDAQSGYEFACFGQDVFRQLETLGKPSLAAVNGYAFGGGCELAMAATLRTAAATAQFGQPEVKLGVIPGYGGTQRLGRLVGKGRALDLCLTGRFIDAETALQWGLVNAVVPAETLLEESRRMLKTILTMAPLAISSVLEVIDKGYDMALPDALHLEAVHFAKVCASKDKVEGVAAFLEKRPAQFKGI</sequence>
<dbReference type="Gene3D" id="1.10.12.10">
    <property type="entry name" value="Lyase 2-enoyl-coa Hydratase, Chain A, domain 2"/>
    <property type="match status" value="1"/>
</dbReference>
<dbReference type="OrthoDB" id="9807606at2"/>
<accession>A0A3S0V9L4</accession>
<evidence type="ECO:0000256" key="2">
    <source>
        <dbReference type="ARBA" id="ARBA00023239"/>
    </source>
</evidence>
<keyword evidence="4" id="KW-1185">Reference proteome</keyword>
<dbReference type="EMBL" id="RZGR01000036">
    <property type="protein sequence ID" value="RUQ81607.1"/>
    <property type="molecule type" value="Genomic_DNA"/>
</dbReference>
<dbReference type="AlphaFoldDB" id="A0A3S0V9L4"/>
<protein>
    <submittedName>
        <fullName evidence="3">Enoyl-CoA hydratase</fullName>
    </submittedName>
</protein>
<evidence type="ECO:0000313" key="4">
    <source>
        <dbReference type="Proteomes" id="UP000288012"/>
    </source>
</evidence>
<dbReference type="GO" id="GO:0016836">
    <property type="term" value="F:hydro-lyase activity"/>
    <property type="evidence" value="ECO:0007669"/>
    <property type="project" value="UniProtKB-ARBA"/>
</dbReference>